<evidence type="ECO:0000256" key="1">
    <source>
        <dbReference type="SAM" id="MobiDB-lite"/>
    </source>
</evidence>
<protein>
    <submittedName>
        <fullName evidence="2">Uncharacterized protein</fullName>
    </submittedName>
</protein>
<keyword evidence="3" id="KW-1185">Reference proteome</keyword>
<accession>A0A9Q0EQR6</accession>
<proteinExistence type="predicted"/>
<dbReference type="Proteomes" id="UP001148018">
    <property type="component" value="Unassembled WGS sequence"/>
</dbReference>
<dbReference type="AlphaFoldDB" id="A0A9Q0EQR6"/>
<dbReference type="OrthoDB" id="8962263at2759"/>
<name>A0A9Q0EQR6_9TELE</name>
<organism evidence="2 3">
    <name type="scientific">Muraenolepis orangiensis</name>
    <name type="common">Patagonian moray cod</name>
    <dbReference type="NCBI Taxonomy" id="630683"/>
    <lineage>
        <taxon>Eukaryota</taxon>
        <taxon>Metazoa</taxon>
        <taxon>Chordata</taxon>
        <taxon>Craniata</taxon>
        <taxon>Vertebrata</taxon>
        <taxon>Euteleostomi</taxon>
        <taxon>Actinopterygii</taxon>
        <taxon>Neopterygii</taxon>
        <taxon>Teleostei</taxon>
        <taxon>Neoteleostei</taxon>
        <taxon>Acanthomorphata</taxon>
        <taxon>Zeiogadaria</taxon>
        <taxon>Gadariae</taxon>
        <taxon>Gadiformes</taxon>
        <taxon>Muraenolepidoidei</taxon>
        <taxon>Muraenolepididae</taxon>
        <taxon>Muraenolepis</taxon>
    </lineage>
</organism>
<evidence type="ECO:0000313" key="3">
    <source>
        <dbReference type="Proteomes" id="UP001148018"/>
    </source>
</evidence>
<feature type="region of interest" description="Disordered" evidence="1">
    <location>
        <begin position="148"/>
        <end position="252"/>
    </location>
</feature>
<sequence length="444" mass="49778">MDQDASPCRGNRIMPSTTSVPPCPPQTSTPIPAEKTMKMPDPPEYVVYSDSELDLVRSQYFALLRNGKEKGFKMSKELCCRLVRNTITSMVAILRASPMGKQASYPSKLEMKVMSQKIIEYYPMLRDANANMPYLTVYTKMFKRLQNMRSPRKRQGSVPQRGAAKTPFSADNQDMETDLTDTSSSAGTVILESSDDLSENNSSAEASPPPAPPVPRKAKSGTKASPLSSKSSSPAPMTVIASPTMPAKDLGPDSLKMQARHYKTLSNMYNKPNAKPNQHDVAQILDLEVEARRAFIDSDVTREEDRPAKIFDAYPCFKDVRNAMDELRRIVDGTNSRYIEEVKGRWTEFCTRLQFYSVWKKVLKPPFPLDVRSVDFTLALFNALPTLFPSPVLPPKKLACTEALIHILKISEEFHRITSKDLLGSCLLKLYRARKGAFGQKMED</sequence>
<evidence type="ECO:0000313" key="2">
    <source>
        <dbReference type="EMBL" id="KAJ3609905.1"/>
    </source>
</evidence>
<reference evidence="2" key="1">
    <citation type="submission" date="2022-07" db="EMBL/GenBank/DDBJ databases">
        <title>Chromosome-level genome of Muraenolepis orangiensis.</title>
        <authorList>
            <person name="Kim J."/>
        </authorList>
    </citation>
    <scope>NUCLEOTIDE SEQUENCE</scope>
    <source>
        <strain evidence="2">KU_S4_2022</strain>
        <tissue evidence="2">Muscle</tissue>
    </source>
</reference>
<gene>
    <name evidence="2" type="ORF">NHX12_021999</name>
</gene>
<feature type="compositionally biased region" description="Low complexity" evidence="1">
    <location>
        <begin position="223"/>
        <end position="236"/>
    </location>
</feature>
<comment type="caution">
    <text evidence="2">The sequence shown here is derived from an EMBL/GenBank/DDBJ whole genome shotgun (WGS) entry which is preliminary data.</text>
</comment>
<feature type="region of interest" description="Disordered" evidence="1">
    <location>
        <begin position="1"/>
        <end position="36"/>
    </location>
</feature>
<dbReference type="EMBL" id="JANIIK010000038">
    <property type="protein sequence ID" value="KAJ3609905.1"/>
    <property type="molecule type" value="Genomic_DNA"/>
</dbReference>